<evidence type="ECO:0000313" key="1">
    <source>
        <dbReference type="EMBL" id="TNN22490.1"/>
    </source>
</evidence>
<dbReference type="AlphaFoldDB" id="A0A4Z2E1X9"/>
<name>A0A4Z2E1X9_9TELE</name>
<organism evidence="1 2">
    <name type="scientific">Liparis tanakae</name>
    <name type="common">Tanaka's snailfish</name>
    <dbReference type="NCBI Taxonomy" id="230148"/>
    <lineage>
        <taxon>Eukaryota</taxon>
        <taxon>Metazoa</taxon>
        <taxon>Chordata</taxon>
        <taxon>Craniata</taxon>
        <taxon>Vertebrata</taxon>
        <taxon>Euteleostomi</taxon>
        <taxon>Actinopterygii</taxon>
        <taxon>Neopterygii</taxon>
        <taxon>Teleostei</taxon>
        <taxon>Neoteleostei</taxon>
        <taxon>Acanthomorphata</taxon>
        <taxon>Eupercaria</taxon>
        <taxon>Perciformes</taxon>
        <taxon>Cottioidei</taxon>
        <taxon>Cottales</taxon>
        <taxon>Liparidae</taxon>
        <taxon>Liparis</taxon>
    </lineage>
</organism>
<proteinExistence type="predicted"/>
<dbReference type="EMBL" id="SRLO01022203">
    <property type="protein sequence ID" value="TNN22490.1"/>
    <property type="molecule type" value="Genomic_DNA"/>
</dbReference>
<sequence>MLCKTTCVLLSPQPPYSYRVDECVEFICFNGELLLHNSSLHCRYNTTQPQCSLLGRPILVNTDACCPLWQCPCKFGLFLFF</sequence>
<comment type="caution">
    <text evidence="1">The sequence shown here is derived from an EMBL/GenBank/DDBJ whole genome shotgun (WGS) entry which is preliminary data.</text>
</comment>
<gene>
    <name evidence="1" type="primary">OTOGL_0</name>
    <name evidence="1" type="ORF">EYF80_067396</name>
</gene>
<evidence type="ECO:0000313" key="2">
    <source>
        <dbReference type="Proteomes" id="UP000314294"/>
    </source>
</evidence>
<accession>A0A4Z2E1X9</accession>
<keyword evidence="2" id="KW-1185">Reference proteome</keyword>
<dbReference type="Proteomes" id="UP000314294">
    <property type="component" value="Unassembled WGS sequence"/>
</dbReference>
<protein>
    <submittedName>
        <fullName evidence="1">Otogelin-like protein</fullName>
    </submittedName>
</protein>
<reference evidence="1 2" key="1">
    <citation type="submission" date="2019-03" db="EMBL/GenBank/DDBJ databases">
        <title>First draft genome of Liparis tanakae, snailfish: a comprehensive survey of snailfish specific genes.</title>
        <authorList>
            <person name="Kim W."/>
            <person name="Song I."/>
            <person name="Jeong J.-H."/>
            <person name="Kim D."/>
            <person name="Kim S."/>
            <person name="Ryu S."/>
            <person name="Song J.Y."/>
            <person name="Lee S.K."/>
        </authorList>
    </citation>
    <scope>NUCLEOTIDE SEQUENCE [LARGE SCALE GENOMIC DNA]</scope>
    <source>
        <tissue evidence="1">Muscle</tissue>
    </source>
</reference>